<comment type="caution">
    <text evidence="8">Lacks conserved residue(s) required for the propagation of feature annotation.</text>
</comment>
<comment type="caution">
    <text evidence="13">The sequence shown here is derived from an EMBL/GenBank/DDBJ whole genome shotgun (WGS) entry which is preliminary data.</text>
</comment>
<feature type="binding site" evidence="8">
    <location>
        <position position="34"/>
    </location>
    <ligand>
        <name>UDP-N-acetyl-alpha-D-muramoyl-L-alanyl-D-glutamate</name>
        <dbReference type="ChEBI" id="CHEBI:83900"/>
    </ligand>
</feature>
<dbReference type="InterPro" id="IPR013221">
    <property type="entry name" value="Mur_ligase_cen"/>
</dbReference>
<dbReference type="InterPro" id="IPR005761">
    <property type="entry name" value="UDP-N-AcMur-Glu-dNH2Pim_ligase"/>
</dbReference>
<dbReference type="InterPro" id="IPR036615">
    <property type="entry name" value="Mur_ligase_C_dom_sf"/>
</dbReference>
<dbReference type="UniPathway" id="UPA00219"/>
<evidence type="ECO:0000259" key="12">
    <source>
        <dbReference type="Pfam" id="PF08245"/>
    </source>
</evidence>
<evidence type="ECO:0000256" key="4">
    <source>
        <dbReference type="ARBA" id="ARBA00022960"/>
    </source>
</evidence>
<evidence type="ECO:0000256" key="2">
    <source>
        <dbReference type="ARBA" id="ARBA00005898"/>
    </source>
</evidence>
<dbReference type="PANTHER" id="PTHR23135:SF4">
    <property type="entry name" value="UDP-N-ACETYLMURAMOYL-L-ALANYL-D-GLUTAMATE--2,6-DIAMINOPIMELATE LIGASE MURE HOMOLOG, CHLOROPLASTIC"/>
    <property type="match status" value="1"/>
</dbReference>
<dbReference type="GO" id="GO:0009252">
    <property type="term" value="P:peptidoglycan biosynthetic process"/>
    <property type="evidence" value="ECO:0007669"/>
    <property type="project" value="UniProtKB-UniRule"/>
</dbReference>
<dbReference type="Proteomes" id="UP000005990">
    <property type="component" value="Unassembled WGS sequence"/>
</dbReference>
<dbReference type="GO" id="GO:0000287">
    <property type="term" value="F:magnesium ion binding"/>
    <property type="evidence" value="ECO:0007669"/>
    <property type="project" value="UniProtKB-UniRule"/>
</dbReference>
<dbReference type="Gene3D" id="3.90.190.20">
    <property type="entry name" value="Mur ligase, C-terminal domain"/>
    <property type="match status" value="1"/>
</dbReference>
<evidence type="ECO:0000259" key="11">
    <source>
        <dbReference type="Pfam" id="PF02875"/>
    </source>
</evidence>
<dbReference type="GO" id="GO:0005524">
    <property type="term" value="F:ATP binding"/>
    <property type="evidence" value="ECO:0007669"/>
    <property type="project" value="UniProtKB-UniRule"/>
</dbReference>
<dbReference type="HAMAP" id="MF_00208">
    <property type="entry name" value="MurE"/>
    <property type="match status" value="1"/>
</dbReference>
<evidence type="ECO:0000256" key="5">
    <source>
        <dbReference type="ARBA" id="ARBA00022984"/>
    </source>
</evidence>
<feature type="domain" description="Mur ligase central" evidence="12">
    <location>
        <begin position="114"/>
        <end position="320"/>
    </location>
</feature>
<evidence type="ECO:0000256" key="6">
    <source>
        <dbReference type="ARBA" id="ARBA00023306"/>
    </source>
</evidence>
<keyword evidence="4 8" id="KW-0133">Cell shape</keyword>
<comment type="similarity">
    <text evidence="2 8">Belongs to the MurCDEF family. MurE subfamily.</text>
</comment>
<dbReference type="GO" id="GO:0005737">
    <property type="term" value="C:cytoplasm"/>
    <property type="evidence" value="ECO:0007669"/>
    <property type="project" value="UniProtKB-SubCell"/>
</dbReference>
<keyword evidence="8 13" id="KW-0436">Ligase</keyword>
<dbReference type="GO" id="GO:0051301">
    <property type="term" value="P:cell division"/>
    <property type="evidence" value="ECO:0007669"/>
    <property type="project" value="UniProtKB-KW"/>
</dbReference>
<keyword evidence="3 8" id="KW-0132">Cell division</keyword>
<protein>
    <recommendedName>
        <fullName evidence="8">UDP-N-acetylmuramoyl-L-alanyl-D-glutamate--2,6-diaminopimelate ligase</fullName>
        <ecNumber evidence="8">6.3.2.13</ecNumber>
    </recommendedName>
    <alternativeName>
        <fullName evidence="8">Meso-A2pm-adding enzyme</fullName>
    </alternativeName>
    <alternativeName>
        <fullName evidence="8">Meso-diaminopimelate-adding enzyme</fullName>
    </alternativeName>
    <alternativeName>
        <fullName evidence="8">UDP-MurNAc-L-Ala-D-Glu:meso-diaminopimelate ligase</fullName>
    </alternativeName>
    <alternativeName>
        <fullName evidence="8">UDP-MurNAc-tripeptide synthetase</fullName>
    </alternativeName>
    <alternativeName>
        <fullName evidence="8">UDP-N-acetylmuramyl-tripeptide synthetase</fullName>
    </alternativeName>
</protein>
<dbReference type="GO" id="GO:0071555">
    <property type="term" value="P:cell wall organization"/>
    <property type="evidence" value="ECO:0007669"/>
    <property type="project" value="UniProtKB-KW"/>
</dbReference>
<dbReference type="InterPro" id="IPR000713">
    <property type="entry name" value="Mur_ligase_N"/>
</dbReference>
<dbReference type="GO" id="GO:0008765">
    <property type="term" value="F:UDP-N-acetylmuramoylalanyl-D-glutamate-2,6-diaminopimelate ligase activity"/>
    <property type="evidence" value="ECO:0007669"/>
    <property type="project" value="UniProtKB-UniRule"/>
</dbReference>
<feature type="short sequence motif" description="Meso-diaminopimelate recognition motif" evidence="8">
    <location>
        <begin position="418"/>
        <end position="421"/>
    </location>
</feature>
<dbReference type="STRING" id="908337.HMPREF9257_1354"/>
<accession>E4KP67</accession>
<keyword evidence="14" id="KW-1185">Reference proteome</keyword>
<feature type="domain" description="Mur ligase N-terminal catalytic" evidence="10">
    <location>
        <begin position="30"/>
        <end position="74"/>
    </location>
</feature>
<feature type="modified residue" description="N6-carboxylysine" evidence="8">
    <location>
        <position position="225"/>
    </location>
</feature>
<dbReference type="SUPFAM" id="SSF63418">
    <property type="entry name" value="MurE/MurF N-terminal domain"/>
    <property type="match status" value="1"/>
</dbReference>
<proteinExistence type="inferred from homology"/>
<reference evidence="13 14" key="1">
    <citation type="submission" date="2010-10" db="EMBL/GenBank/DDBJ databases">
        <authorList>
            <person name="Durkin A.S."/>
            <person name="Madupu R."/>
            <person name="Torralba M."/>
            <person name="Gillis M."/>
            <person name="Methe B."/>
            <person name="Sutton G."/>
            <person name="Nelson K.E."/>
        </authorList>
    </citation>
    <scope>NUCLEOTIDE SEQUENCE [LARGE SCALE GENOMIC DNA]</scope>
    <source>
        <strain evidence="13 14">ACS-139-V-Col8</strain>
    </source>
</reference>
<feature type="binding site" evidence="8">
    <location>
        <position position="468"/>
    </location>
    <ligand>
        <name>meso-2,6-diaminopimelate</name>
        <dbReference type="ChEBI" id="CHEBI:57791"/>
    </ligand>
</feature>
<comment type="PTM">
    <text evidence="8">Carboxylation is probably crucial for Mg(2+) binding and, consequently, for the gamma-phosphate positioning of ATP.</text>
</comment>
<evidence type="ECO:0000313" key="14">
    <source>
        <dbReference type="Proteomes" id="UP000005990"/>
    </source>
</evidence>
<evidence type="ECO:0000256" key="9">
    <source>
        <dbReference type="RuleBase" id="RU004135"/>
    </source>
</evidence>
<dbReference type="Pfam" id="PF02875">
    <property type="entry name" value="Mur_ligase_C"/>
    <property type="match status" value="1"/>
</dbReference>
<dbReference type="eggNOG" id="COG0769">
    <property type="taxonomic scope" value="Bacteria"/>
</dbReference>
<feature type="binding site" evidence="8">
    <location>
        <begin position="418"/>
        <end position="421"/>
    </location>
    <ligand>
        <name>meso-2,6-diaminopimelate</name>
        <dbReference type="ChEBI" id="CHEBI:57791"/>
    </ligand>
</feature>
<keyword evidence="8" id="KW-0547">Nucleotide-binding</keyword>
<feature type="binding site" evidence="8">
    <location>
        <position position="472"/>
    </location>
    <ligand>
        <name>meso-2,6-diaminopimelate</name>
        <dbReference type="ChEBI" id="CHEBI:57791"/>
    </ligand>
</feature>
<keyword evidence="7 8" id="KW-0961">Cell wall biogenesis/degradation</keyword>
<evidence type="ECO:0000256" key="3">
    <source>
        <dbReference type="ARBA" id="ARBA00022618"/>
    </source>
</evidence>
<dbReference type="PANTHER" id="PTHR23135">
    <property type="entry name" value="MUR LIGASE FAMILY MEMBER"/>
    <property type="match status" value="1"/>
</dbReference>
<dbReference type="AlphaFoldDB" id="E4KP67"/>
<evidence type="ECO:0000256" key="7">
    <source>
        <dbReference type="ARBA" id="ARBA00023316"/>
    </source>
</evidence>
<dbReference type="SUPFAM" id="SSF53244">
    <property type="entry name" value="MurD-like peptide ligases, peptide-binding domain"/>
    <property type="match status" value="1"/>
</dbReference>
<dbReference type="EMBL" id="AENN01000015">
    <property type="protein sequence ID" value="EFR31083.1"/>
    <property type="molecule type" value="Genomic_DNA"/>
</dbReference>
<dbReference type="Pfam" id="PF08245">
    <property type="entry name" value="Mur_ligase_M"/>
    <property type="match status" value="1"/>
</dbReference>
<comment type="subcellular location">
    <subcellularLocation>
        <location evidence="8 9">Cytoplasm</location>
    </subcellularLocation>
</comment>
<feature type="domain" description="Mur ligase C-terminal" evidence="11">
    <location>
        <begin position="344"/>
        <end position="470"/>
    </location>
</feature>
<comment type="function">
    <text evidence="8">Catalyzes the addition of meso-diaminopimelic acid to the nucleotide precursor UDP-N-acetylmuramoyl-L-alanyl-D-glutamate (UMAG) in the biosynthesis of bacterial cell-wall peptidoglycan.</text>
</comment>
<dbReference type="NCBIfam" id="NF001126">
    <property type="entry name" value="PRK00139.1-4"/>
    <property type="match status" value="1"/>
</dbReference>
<gene>
    <name evidence="8 13" type="primary">murE</name>
    <name evidence="13" type="ORF">HMPREF9257_1354</name>
</gene>
<keyword evidence="6 8" id="KW-0131">Cell cycle</keyword>
<dbReference type="NCBIfam" id="TIGR01085">
    <property type="entry name" value="murE"/>
    <property type="match status" value="1"/>
</dbReference>
<feature type="binding site" evidence="8">
    <location>
        <position position="394"/>
    </location>
    <ligand>
        <name>meso-2,6-diaminopimelate</name>
        <dbReference type="ChEBI" id="CHEBI:57791"/>
    </ligand>
</feature>
<keyword evidence="8" id="KW-0963">Cytoplasm</keyword>
<evidence type="ECO:0000313" key="13">
    <source>
        <dbReference type="EMBL" id="EFR31083.1"/>
    </source>
</evidence>
<organism evidence="13 14">
    <name type="scientific">Eremococcus coleocola ACS-139-V-Col8</name>
    <dbReference type="NCBI Taxonomy" id="908337"/>
    <lineage>
        <taxon>Bacteria</taxon>
        <taxon>Bacillati</taxon>
        <taxon>Bacillota</taxon>
        <taxon>Bacilli</taxon>
        <taxon>Lactobacillales</taxon>
        <taxon>Aerococcaceae</taxon>
        <taxon>Eremococcus</taxon>
    </lineage>
</organism>
<evidence type="ECO:0000256" key="8">
    <source>
        <dbReference type="HAMAP-Rule" id="MF_00208"/>
    </source>
</evidence>
<comment type="cofactor">
    <cofactor evidence="8">
        <name>Mg(2+)</name>
        <dbReference type="ChEBI" id="CHEBI:18420"/>
    </cofactor>
</comment>
<dbReference type="Gene3D" id="3.40.1390.10">
    <property type="entry name" value="MurE/MurF, N-terminal domain"/>
    <property type="match status" value="1"/>
</dbReference>
<keyword evidence="5 8" id="KW-0573">Peptidoglycan synthesis</keyword>
<evidence type="ECO:0000256" key="1">
    <source>
        <dbReference type="ARBA" id="ARBA00004752"/>
    </source>
</evidence>
<feature type="binding site" evidence="8">
    <location>
        <position position="185"/>
    </location>
    <ligand>
        <name>UDP-N-acetyl-alpha-D-muramoyl-L-alanyl-D-glutamate</name>
        <dbReference type="ChEBI" id="CHEBI:83900"/>
    </ligand>
</feature>
<keyword evidence="8" id="KW-0460">Magnesium</keyword>
<dbReference type="GO" id="GO:0008360">
    <property type="term" value="P:regulation of cell shape"/>
    <property type="evidence" value="ECO:0007669"/>
    <property type="project" value="UniProtKB-KW"/>
</dbReference>
<feature type="binding site" evidence="8">
    <location>
        <begin position="158"/>
        <end position="159"/>
    </location>
    <ligand>
        <name>UDP-N-acetyl-alpha-D-muramoyl-L-alanyl-D-glutamate</name>
        <dbReference type="ChEBI" id="CHEBI:83900"/>
    </ligand>
</feature>
<dbReference type="SUPFAM" id="SSF53623">
    <property type="entry name" value="MurD-like peptide ligases, catalytic domain"/>
    <property type="match status" value="1"/>
</dbReference>
<dbReference type="InterPro" id="IPR004101">
    <property type="entry name" value="Mur_ligase_C"/>
</dbReference>
<name>E4KP67_9LACT</name>
<dbReference type="InterPro" id="IPR036565">
    <property type="entry name" value="Mur-like_cat_sf"/>
</dbReference>
<evidence type="ECO:0000259" key="10">
    <source>
        <dbReference type="Pfam" id="PF01225"/>
    </source>
</evidence>
<sequence>MRMKQKELIEALYNKKLFDQIDLDQTVTKLVNDSRQVEAGACFIAIKGENFDGHQAIAEVVAQGAKLIIVEQLPANYQTIPANFVLVDSSFRAQAILANKFYQEPSRKLKVVAVTGTNGKTTTSSMISDLLTSLDHKTGKIGTLHYKVADTYYPAVNTTPNALHLQALFAEMLERGCQDAVIEASSHALSLGRLWYTDVDCAIFTNLTREHLDFHKTMDNYAYAKSLLFSQLGQAFHQGRPRLAIINKDDPYWEVMAQATAADLVTYSLVDEEATAYASQIQNKETGLAFKLHFNDQVFELELPMRGHYNVSNYLAAFLCLACYYEIDVANILRATKDFKGVSGRMEVLALNKDFDVVVDFAHTSDALERVMQELVSHKQGRLLALMGHSGGNRDSGARPGIGDVLFNYADYIVFTADNPRFEDVTKICHEMIGQHDEKPYTIVEDRKAAVITMLEMAQSGDVLLFAGKGGEGYQIIGDQKIPYDDAEEIMAYYQEN</sequence>
<dbReference type="Pfam" id="PF01225">
    <property type="entry name" value="Mur_ligase"/>
    <property type="match status" value="1"/>
</dbReference>
<dbReference type="InterPro" id="IPR035911">
    <property type="entry name" value="MurE/MurF_N"/>
</dbReference>
<comment type="catalytic activity">
    <reaction evidence="8">
        <text>UDP-N-acetyl-alpha-D-muramoyl-L-alanyl-D-glutamate + meso-2,6-diaminopimelate + ATP = UDP-N-acetyl-alpha-D-muramoyl-L-alanyl-gamma-D-glutamyl-meso-2,6-diaminopimelate + ADP + phosphate + H(+)</text>
        <dbReference type="Rhea" id="RHEA:23676"/>
        <dbReference type="ChEBI" id="CHEBI:15378"/>
        <dbReference type="ChEBI" id="CHEBI:30616"/>
        <dbReference type="ChEBI" id="CHEBI:43474"/>
        <dbReference type="ChEBI" id="CHEBI:57791"/>
        <dbReference type="ChEBI" id="CHEBI:83900"/>
        <dbReference type="ChEBI" id="CHEBI:83905"/>
        <dbReference type="ChEBI" id="CHEBI:456216"/>
        <dbReference type="EC" id="6.3.2.13"/>
    </reaction>
</comment>
<dbReference type="Gene3D" id="3.40.1190.10">
    <property type="entry name" value="Mur-like, catalytic domain"/>
    <property type="match status" value="1"/>
</dbReference>
<feature type="binding site" evidence="8">
    <location>
        <position position="193"/>
    </location>
    <ligand>
        <name>UDP-N-acetyl-alpha-D-muramoyl-L-alanyl-D-glutamate</name>
        <dbReference type="ChEBI" id="CHEBI:83900"/>
    </ligand>
</feature>
<comment type="pathway">
    <text evidence="1 8 9">Cell wall biogenesis; peptidoglycan biosynthesis.</text>
</comment>
<feature type="binding site" evidence="8">
    <location>
        <position position="157"/>
    </location>
    <ligand>
        <name>UDP-N-acetyl-alpha-D-muramoyl-L-alanyl-D-glutamate</name>
        <dbReference type="ChEBI" id="CHEBI:83900"/>
    </ligand>
</feature>
<keyword evidence="8" id="KW-0067">ATP-binding</keyword>
<dbReference type="EC" id="6.3.2.13" evidence="8"/>
<feature type="binding site" evidence="8">
    <location>
        <begin position="116"/>
        <end position="122"/>
    </location>
    <ligand>
        <name>ATP</name>
        <dbReference type="ChEBI" id="CHEBI:30616"/>
    </ligand>
</feature>